<sequence>MLKKIFCLVFYSLVLCLYAAISAQAAAPTDKIKDTTDKILAIVSDPALKAPEKAEQRRAKIRAVLDERFDWEEMARRSLGPHWAKRTPDEIKEFVGLYKKLLERTYLDKVESYSGEKVIYLGDVIDNGYGTVKVKIITTKDQEIQVEYRLRNKSEDWFVYDIFIEGVSLVNNYRAQFNSILTKSSYQQLVQRLTEKVTQDYKKEHREDQEK</sequence>
<feature type="chain" id="PRO_5019321241" evidence="1">
    <location>
        <begin position="26"/>
        <end position="211"/>
    </location>
</feature>
<gene>
    <name evidence="2" type="primary">ttg2D</name>
    <name evidence="2" type="ORF">PITCH_A920042</name>
</gene>
<feature type="signal peptide" evidence="1">
    <location>
        <begin position="1"/>
        <end position="25"/>
    </location>
</feature>
<keyword evidence="1" id="KW-0732">Signal</keyword>
<organism evidence="2">
    <name type="scientific">uncultured Desulfobacterium sp</name>
    <dbReference type="NCBI Taxonomy" id="201089"/>
    <lineage>
        <taxon>Bacteria</taxon>
        <taxon>Pseudomonadati</taxon>
        <taxon>Thermodesulfobacteriota</taxon>
        <taxon>Desulfobacteria</taxon>
        <taxon>Desulfobacterales</taxon>
        <taxon>Desulfobacteriaceae</taxon>
        <taxon>Desulfobacterium</taxon>
        <taxon>environmental samples</taxon>
    </lineage>
</organism>
<dbReference type="PANTHER" id="PTHR36573">
    <property type="entry name" value="INTERMEMBRANE PHOSPHOLIPID TRANSPORT SYSTEM BINDING PROTEIN MLAC"/>
    <property type="match status" value="1"/>
</dbReference>
<evidence type="ECO:0000256" key="1">
    <source>
        <dbReference type="SAM" id="SignalP"/>
    </source>
</evidence>
<proteinExistence type="predicted"/>
<accession>A0A445N402</accession>
<dbReference type="InterPro" id="IPR008869">
    <property type="entry name" value="MlaC/ttg2D"/>
</dbReference>
<dbReference type="Pfam" id="PF05494">
    <property type="entry name" value="MlaC"/>
    <property type="match status" value="1"/>
</dbReference>
<dbReference type="Gene3D" id="3.10.450.710">
    <property type="entry name" value="Tgt2/MlaC"/>
    <property type="match status" value="1"/>
</dbReference>
<dbReference type="PIRSF" id="PIRSF004649">
    <property type="entry name" value="MlaC"/>
    <property type="match status" value="1"/>
</dbReference>
<name>A0A445N402_9BACT</name>
<protein>
    <submittedName>
        <fullName evidence="2">Toluene tolerance protein Ttg2D</fullName>
    </submittedName>
</protein>
<dbReference type="PANTHER" id="PTHR36573:SF1">
    <property type="entry name" value="INTERMEMBRANE PHOSPHOLIPID TRANSPORT SYSTEM BINDING PROTEIN MLAC"/>
    <property type="match status" value="1"/>
</dbReference>
<dbReference type="AlphaFoldDB" id="A0A445N402"/>
<evidence type="ECO:0000313" key="2">
    <source>
        <dbReference type="EMBL" id="SPD76414.1"/>
    </source>
</evidence>
<dbReference type="EMBL" id="OJIN01000239">
    <property type="protein sequence ID" value="SPD76414.1"/>
    <property type="molecule type" value="Genomic_DNA"/>
</dbReference>
<reference evidence="2" key="1">
    <citation type="submission" date="2018-01" db="EMBL/GenBank/DDBJ databases">
        <authorList>
            <person name="Regsiter A."/>
            <person name="William W."/>
        </authorList>
    </citation>
    <scope>NUCLEOTIDE SEQUENCE</scope>
    <source>
        <strain evidence="2">TRIP AH-1</strain>
    </source>
</reference>
<dbReference type="InterPro" id="IPR042245">
    <property type="entry name" value="Tgt2/MlaC_sf"/>
</dbReference>